<evidence type="ECO:0000313" key="2">
    <source>
        <dbReference type="Proteomes" id="UP000271708"/>
    </source>
</evidence>
<dbReference type="EMBL" id="CP044548">
    <property type="protein sequence ID" value="QFQ31528.1"/>
    <property type="molecule type" value="Genomic_DNA"/>
</dbReference>
<accession>A0A5P8FQ93</accession>
<organism evidence="1 2">
    <name type="scientific">Janibacter melonis</name>
    <dbReference type="NCBI Taxonomy" id="262209"/>
    <lineage>
        <taxon>Bacteria</taxon>
        <taxon>Bacillati</taxon>
        <taxon>Actinomycetota</taxon>
        <taxon>Actinomycetes</taxon>
        <taxon>Micrococcales</taxon>
        <taxon>Intrasporangiaceae</taxon>
        <taxon>Janibacter</taxon>
    </lineage>
</organism>
<reference evidence="1 2" key="1">
    <citation type="submission" date="2019-09" db="EMBL/GenBank/DDBJ databases">
        <title>Complete Genome Sequence of Janibacter melonis M714 with both human health impact and industrial applications.</title>
        <authorList>
            <person name="Jin M."/>
            <person name="Zhao Q.R."/>
        </authorList>
    </citation>
    <scope>NUCLEOTIDE SEQUENCE [LARGE SCALE GENOMIC DNA]</scope>
    <source>
        <strain evidence="1 2">M714</strain>
    </source>
</reference>
<sequence length="78" mass="8916">MSRNGLRASPSAQYMHGVVKVLRRDPRFWEVVADDERDHVTRTLNRLEGELRGSGLLALTTREQRAAFRSLRIGPGER</sequence>
<dbReference type="AlphaFoldDB" id="A0A5P8FQ93"/>
<proteinExistence type="predicted"/>
<dbReference type="RefSeq" id="WP_123092736.1">
    <property type="nucleotide sequence ID" value="NZ_CP044548.2"/>
</dbReference>
<evidence type="ECO:0000313" key="1">
    <source>
        <dbReference type="EMBL" id="QFQ31528.1"/>
    </source>
</evidence>
<dbReference type="GeneID" id="59162712"/>
<dbReference type="KEGG" id="jme:EEW87_016085"/>
<name>A0A5P8FQ93_9MICO</name>
<dbReference type="Proteomes" id="UP000271708">
    <property type="component" value="Chromosome"/>
</dbReference>
<gene>
    <name evidence="1" type="ORF">EEW87_016085</name>
</gene>
<protein>
    <submittedName>
        <fullName evidence="1">Uncharacterized protein</fullName>
    </submittedName>
</protein>